<evidence type="ECO:0000313" key="2">
    <source>
        <dbReference type="EMBL" id="MBC5780837.1"/>
    </source>
</evidence>
<dbReference type="Gene3D" id="2.60.40.10">
    <property type="entry name" value="Immunoglobulins"/>
    <property type="match status" value="1"/>
</dbReference>
<reference evidence="2 3" key="1">
    <citation type="submission" date="2020-08" db="EMBL/GenBank/DDBJ databases">
        <title>Genome public.</title>
        <authorList>
            <person name="Liu C."/>
            <person name="Sun Q."/>
        </authorList>
    </citation>
    <scope>NUCLEOTIDE SEQUENCE [LARGE SCALE GENOMIC DNA]</scope>
    <source>
        <strain evidence="2 3">M29</strain>
    </source>
</reference>
<proteinExistence type="predicted"/>
<dbReference type="Proteomes" id="UP000649826">
    <property type="component" value="Unassembled WGS sequence"/>
</dbReference>
<sequence length="1306" mass="139347">MAKKTLSMSLVVAMLATSNVPVWAAEFSDGSDVAVATEAPAEFTDETEAAPVVEDAAEEVSTAQANENYTVKTNLSLKKVDWNTGLTLVAPEGKTAEFTIENKDGVVESWAKAEVYAGNGGLLTTVDTTTNSSLVKALETVKYGLNSYKADRNVTVKVYVANDTNPVCEFNSVIQPVDISKWTITSGKTTSKTYNGTVQNPDVTITAPSGSSFQVGGSTSEVTIQYADVTEAKNVGSYDYNIVGVESEGYTGKTTENGKFEITPAKPDATNLAVTVSGTVAYNGDVKSLVKVTDKYTGEVLPSDLYTVAVSKTDAGKYDKSNITSVKLVNKATINNKTVNNNFGETGKTEYDVTSLLSGDYTVTAFDLSKLSEKYTVNVATKKANENVATTDITFTDKATGKTYTYAQVIPGNDVDLKTTNNNAPGNGTITITPKTNVTNVTGTFTTTFTVVNNVVTAADVAFPVGFDFKDGAKPSTVKLALNDTRVSTYINSKLTGLVYNGTAQEPLKEAFSNLVLSNSATTSDVKLVLGTDYDLVYSNNTDSDTVKGVTKTDKSKIAKVTFVFKGNYTGTFSYEFNIAKAQATITGNNVSYVAGKNSYDASVSVKTADKKDVPASEYTVTTTKKGTKVGDTAKATVVFNNKNYDITNAGKATNTTGYDYLEGVVSNIVGKDLKNCTATIEGNYVYTGESISPKLTVKDGDIVLVEGKDYKVSSKNNINAGKALVTITAVTGSNYTGSLTLEYEIKKANLANAKVTLKDEGKYGYTGVIVTPTITSVTIGSVPLTVYDPIEKKGDYTLTYDEAVEAGTYNFTLKALDGSKNVEGEYKGTFKVTPNQLTACFAEKLNPVYVAPTTPPTTLTLDTDVTGAYYTGKAITIDSFKKKYVVVDSTSKVLTEGKDYKLEYTNNVDAGKASVVAYGIGNHATTDKDGKPVAIASMNFYIGAKETIAVGQIKKIANVEYAGGLPVEPEVVVYDAKGNRLVQGTDYTVEAVKNNTPITEIGDYTNGNVIVKGKGAYVTGDKNNSGISASATLNWKVTKKDLANTAVSVDKENNVTVLNGTVIVPAAEYDVKFSDDKQKVTVTAKANSTKYTGSKEITLESAKVGQAMIANVVVKGNTVTPVLSSEVDEAVGYDYVIATEEDYKNGRVGVSKNILKTNTDFHYVQQGTYYAYCHAWKRNAEGKKVFGEWSNIVKFTVTATTPSTPTVKSVKVKGNTVTVTYTVSKDATGYDVVLGSAVKTVNGEKRPVDYGTLVKKNIKGNVVTATFTNVPAGKYYAGVHSFNRTSENGSKVFSKWSNSRTVTVK</sequence>
<feature type="signal peptide" evidence="1">
    <location>
        <begin position="1"/>
        <end position="24"/>
    </location>
</feature>
<organism evidence="2 3">
    <name type="scientific">Blautia difficilis</name>
    <dbReference type="NCBI Taxonomy" id="2763027"/>
    <lineage>
        <taxon>Bacteria</taxon>
        <taxon>Bacillati</taxon>
        <taxon>Bacillota</taxon>
        <taxon>Clostridia</taxon>
        <taxon>Lachnospirales</taxon>
        <taxon>Lachnospiraceae</taxon>
        <taxon>Blautia</taxon>
    </lineage>
</organism>
<name>A0ABR7ILL3_9FIRM</name>
<comment type="caution">
    <text evidence="2">The sequence shown here is derived from an EMBL/GenBank/DDBJ whole genome shotgun (WGS) entry which is preliminary data.</text>
</comment>
<evidence type="ECO:0000256" key="1">
    <source>
        <dbReference type="SAM" id="SignalP"/>
    </source>
</evidence>
<protein>
    <submittedName>
        <fullName evidence="2">Uncharacterized protein</fullName>
    </submittedName>
</protein>
<dbReference type="EMBL" id="JACOQG010000031">
    <property type="protein sequence ID" value="MBC5780837.1"/>
    <property type="molecule type" value="Genomic_DNA"/>
</dbReference>
<accession>A0ABR7ILL3</accession>
<keyword evidence="1" id="KW-0732">Signal</keyword>
<gene>
    <name evidence="2" type="ORF">H8Z82_14495</name>
</gene>
<keyword evidence="3" id="KW-1185">Reference proteome</keyword>
<evidence type="ECO:0000313" key="3">
    <source>
        <dbReference type="Proteomes" id="UP000649826"/>
    </source>
</evidence>
<dbReference type="RefSeq" id="WP_186995502.1">
    <property type="nucleotide sequence ID" value="NZ_JACOQG010000031.1"/>
</dbReference>
<feature type="chain" id="PRO_5045993989" evidence="1">
    <location>
        <begin position="25"/>
        <end position="1306"/>
    </location>
</feature>
<dbReference type="InterPro" id="IPR013783">
    <property type="entry name" value="Ig-like_fold"/>
</dbReference>